<evidence type="ECO:0000256" key="2">
    <source>
        <dbReference type="ARBA" id="ARBA00022448"/>
    </source>
</evidence>
<feature type="transmembrane region" description="Helical" evidence="7">
    <location>
        <begin position="411"/>
        <end position="431"/>
    </location>
</feature>
<dbReference type="AlphaFoldDB" id="A0A8A4TJ06"/>
<gene>
    <name evidence="9" type="ORF">J3U87_24885</name>
</gene>
<evidence type="ECO:0000256" key="3">
    <source>
        <dbReference type="ARBA" id="ARBA00022692"/>
    </source>
</evidence>
<dbReference type="PANTHER" id="PTHR42718">
    <property type="entry name" value="MAJOR FACILITATOR SUPERFAMILY MULTIDRUG TRANSPORTER MFSC"/>
    <property type="match status" value="1"/>
</dbReference>
<evidence type="ECO:0000313" key="10">
    <source>
        <dbReference type="Proteomes" id="UP000663929"/>
    </source>
</evidence>
<organism evidence="9 10">
    <name type="scientific">Sulfidibacter corallicola</name>
    <dbReference type="NCBI Taxonomy" id="2818388"/>
    <lineage>
        <taxon>Bacteria</taxon>
        <taxon>Pseudomonadati</taxon>
        <taxon>Acidobacteriota</taxon>
        <taxon>Holophagae</taxon>
        <taxon>Acanthopleuribacterales</taxon>
        <taxon>Acanthopleuribacteraceae</taxon>
        <taxon>Sulfidibacter</taxon>
    </lineage>
</organism>
<dbReference type="EMBL" id="CP071793">
    <property type="protein sequence ID" value="QTD48831.1"/>
    <property type="molecule type" value="Genomic_DNA"/>
</dbReference>
<feature type="transmembrane region" description="Helical" evidence="7">
    <location>
        <begin position="95"/>
        <end position="114"/>
    </location>
</feature>
<feature type="transmembrane region" description="Helical" evidence="7">
    <location>
        <begin position="451"/>
        <end position="472"/>
    </location>
</feature>
<dbReference type="RefSeq" id="WP_237378481.1">
    <property type="nucleotide sequence ID" value="NZ_CP071793.1"/>
</dbReference>
<dbReference type="CDD" id="cd17321">
    <property type="entry name" value="MFS_MMR_MDR_like"/>
    <property type="match status" value="1"/>
</dbReference>
<evidence type="ECO:0000313" key="9">
    <source>
        <dbReference type="EMBL" id="QTD48831.1"/>
    </source>
</evidence>
<evidence type="ECO:0000256" key="4">
    <source>
        <dbReference type="ARBA" id="ARBA00022989"/>
    </source>
</evidence>
<feature type="transmembrane region" description="Helical" evidence="7">
    <location>
        <begin position="27"/>
        <end position="53"/>
    </location>
</feature>
<dbReference type="Gene3D" id="1.20.1250.20">
    <property type="entry name" value="MFS general substrate transporter like domains"/>
    <property type="match status" value="1"/>
</dbReference>
<keyword evidence="3 7" id="KW-0812">Transmembrane</keyword>
<name>A0A8A4TJ06_SULCO</name>
<dbReference type="InterPro" id="IPR020846">
    <property type="entry name" value="MFS_dom"/>
</dbReference>
<feature type="transmembrane region" description="Helical" evidence="7">
    <location>
        <begin position="152"/>
        <end position="175"/>
    </location>
</feature>
<feature type="transmembrane region" description="Helical" evidence="7">
    <location>
        <begin position="281"/>
        <end position="306"/>
    </location>
</feature>
<evidence type="ECO:0000256" key="6">
    <source>
        <dbReference type="SAM" id="MobiDB-lite"/>
    </source>
</evidence>
<feature type="transmembrane region" description="Helical" evidence="7">
    <location>
        <begin position="120"/>
        <end position="140"/>
    </location>
</feature>
<dbReference type="Pfam" id="PF07690">
    <property type="entry name" value="MFS_1"/>
    <property type="match status" value="1"/>
</dbReference>
<feature type="transmembrane region" description="Helical" evidence="7">
    <location>
        <begin position="244"/>
        <end position="261"/>
    </location>
</feature>
<proteinExistence type="predicted"/>
<evidence type="ECO:0000256" key="5">
    <source>
        <dbReference type="ARBA" id="ARBA00023136"/>
    </source>
</evidence>
<dbReference type="PRINTS" id="PR01036">
    <property type="entry name" value="TCRTETB"/>
</dbReference>
<feature type="transmembrane region" description="Helical" evidence="7">
    <location>
        <begin position="181"/>
        <end position="201"/>
    </location>
</feature>
<dbReference type="GO" id="GO:0022857">
    <property type="term" value="F:transmembrane transporter activity"/>
    <property type="evidence" value="ECO:0007669"/>
    <property type="project" value="InterPro"/>
</dbReference>
<feature type="transmembrane region" description="Helical" evidence="7">
    <location>
        <begin position="312"/>
        <end position="334"/>
    </location>
</feature>
<dbReference type="InterPro" id="IPR011701">
    <property type="entry name" value="MFS"/>
</dbReference>
<dbReference type="Gene3D" id="1.20.1720.10">
    <property type="entry name" value="Multidrug resistance protein D"/>
    <property type="match status" value="1"/>
</dbReference>
<dbReference type="PROSITE" id="PS50850">
    <property type="entry name" value="MFS"/>
    <property type="match status" value="1"/>
</dbReference>
<dbReference type="Proteomes" id="UP000663929">
    <property type="component" value="Chromosome"/>
</dbReference>
<evidence type="ECO:0000256" key="7">
    <source>
        <dbReference type="SAM" id="Phobius"/>
    </source>
</evidence>
<dbReference type="SUPFAM" id="SSF103473">
    <property type="entry name" value="MFS general substrate transporter"/>
    <property type="match status" value="1"/>
</dbReference>
<feature type="transmembrane region" description="Helical" evidence="7">
    <location>
        <begin position="213"/>
        <end position="232"/>
    </location>
</feature>
<protein>
    <submittedName>
        <fullName evidence="9">MFS transporter</fullName>
    </submittedName>
</protein>
<keyword evidence="5 7" id="KW-0472">Membrane</keyword>
<keyword evidence="10" id="KW-1185">Reference proteome</keyword>
<dbReference type="GO" id="GO:0016020">
    <property type="term" value="C:membrane"/>
    <property type="evidence" value="ECO:0007669"/>
    <property type="project" value="UniProtKB-SubCell"/>
</dbReference>
<evidence type="ECO:0000256" key="1">
    <source>
        <dbReference type="ARBA" id="ARBA00004141"/>
    </source>
</evidence>
<reference evidence="9" key="1">
    <citation type="submission" date="2021-03" db="EMBL/GenBank/DDBJ databases">
        <title>Acanthopleuribacteraceae sp. M133.</title>
        <authorList>
            <person name="Wang G."/>
        </authorList>
    </citation>
    <scope>NUCLEOTIDE SEQUENCE</scope>
    <source>
        <strain evidence="9">M133</strain>
    </source>
</reference>
<dbReference type="PANTHER" id="PTHR42718:SF9">
    <property type="entry name" value="MAJOR FACILITATOR SUPERFAMILY MULTIDRUG TRANSPORTER MFSC"/>
    <property type="match status" value="1"/>
</dbReference>
<evidence type="ECO:0000259" key="8">
    <source>
        <dbReference type="PROSITE" id="PS50850"/>
    </source>
</evidence>
<sequence length="514" mass="53251">MNTKPSAARKARPIDRSEGTAPEEGNLGVVLVVSAALFFGVLNSSGVTVILPAMSQAFSIDTGPLSWVMSGYLLTYGIAIPFYGRLSDKLGARPLFLAGILLFSIGSVSCAFAPNFASMLAARILQAAGGAAFPGLGMTLASRAFPAEKRGLVLGATSATLGLGAAVGPLVAGVLSNLLRWNAFFGMSALVITVFPVAWRLLPRDETRTEGPFDWIGGGCMALFITGLLFAVSRVNQAGASDPQVLVAVFFSVQGLAGLVLRQRSAPDPFIPRELVYHARYLRLVTLGFLAALVNLAALIGFPLMLASQNGLGTFAIGLVMLPEAMGTALCGVLAGRLVDRVGPRLPTRLGALSMLAAMVAMTFLSGASPLAIAVVAGLLGSGFALLNTPIAAIISIIVRPTALASALSMNTMVFFIGGSLGAALFSSLIAVDSTAANAWNPLYSGQAIAYSNAFAVLVFVAILAVSFVWPLPSKAMVEAEKAAEAAPDAWTPDCALPWCPDLEERCSTHEAIS</sequence>
<feature type="domain" description="Major facilitator superfamily (MFS) profile" evidence="8">
    <location>
        <begin position="29"/>
        <end position="477"/>
    </location>
</feature>
<feature type="region of interest" description="Disordered" evidence="6">
    <location>
        <begin position="1"/>
        <end position="20"/>
    </location>
</feature>
<comment type="subcellular location">
    <subcellularLocation>
        <location evidence="1">Membrane</location>
        <topology evidence="1">Multi-pass membrane protein</topology>
    </subcellularLocation>
</comment>
<dbReference type="KEGG" id="scor:J3U87_24885"/>
<feature type="transmembrane region" description="Helical" evidence="7">
    <location>
        <begin position="371"/>
        <end position="399"/>
    </location>
</feature>
<dbReference type="InterPro" id="IPR036259">
    <property type="entry name" value="MFS_trans_sf"/>
</dbReference>
<keyword evidence="4 7" id="KW-1133">Transmembrane helix</keyword>
<feature type="transmembrane region" description="Helical" evidence="7">
    <location>
        <begin position="346"/>
        <end position="365"/>
    </location>
</feature>
<feature type="transmembrane region" description="Helical" evidence="7">
    <location>
        <begin position="65"/>
        <end position="83"/>
    </location>
</feature>
<keyword evidence="2" id="KW-0813">Transport</keyword>
<accession>A0A8A4TJ06</accession>